<dbReference type="KEGG" id="fpu:FPSE_05982"/>
<dbReference type="OrthoDB" id="41532at2759"/>
<keyword evidence="3" id="KW-1185">Reference proteome</keyword>
<evidence type="ECO:0000259" key="1">
    <source>
        <dbReference type="PROSITE" id="PS51186"/>
    </source>
</evidence>
<sequence>MTSKAVTLPRSLSDLTQWDDLIDKYRSFRLSSLELSPKSFSSTYAREVELTKANWETRLRNPLAINTVVVANPDTSSLDDDLSLILNSPWLASLVICGPFDAKTATETWEKLQNFGPGCLDFGPLEPDIEWTYVLNAIYVPPSQRRKGLANKLIEYAKQLVAGKHSEKKVMLVLIVDFESIAAMKCYEKSGFELVHDYWFDEPDSTKGHAAVMRLDVTVKNFSF</sequence>
<dbReference type="InterPro" id="IPR016181">
    <property type="entry name" value="Acyl_CoA_acyltransferase"/>
</dbReference>
<dbReference type="RefSeq" id="XP_009257375.1">
    <property type="nucleotide sequence ID" value="XM_009259100.1"/>
</dbReference>
<dbReference type="HOGENOM" id="CLU_013985_6_2_1"/>
<dbReference type="SUPFAM" id="SSF55729">
    <property type="entry name" value="Acyl-CoA N-acyltransferases (Nat)"/>
    <property type="match status" value="1"/>
</dbReference>
<dbReference type="CDD" id="cd04301">
    <property type="entry name" value="NAT_SF"/>
    <property type="match status" value="1"/>
</dbReference>
<reference evidence="2 3" key="1">
    <citation type="journal article" date="2012" name="PLoS Pathog.">
        <title>Comparative pathogenomics reveals horizontally acquired novel virulence genes in fungi infecting cereal hosts.</title>
        <authorList>
            <person name="Gardiner D.M."/>
            <person name="McDonald M.C."/>
            <person name="Covarelli L."/>
            <person name="Solomon P.S."/>
            <person name="Rusu A.G."/>
            <person name="Marshall M."/>
            <person name="Kazan K."/>
            <person name="Chakraborty S."/>
            <person name="McDonald B.A."/>
            <person name="Manners J.M."/>
        </authorList>
    </citation>
    <scope>NUCLEOTIDE SEQUENCE [LARGE SCALE GENOMIC DNA]</scope>
    <source>
        <strain evidence="2 3">CS3096</strain>
    </source>
</reference>
<evidence type="ECO:0000313" key="2">
    <source>
        <dbReference type="EMBL" id="EKJ73859.1"/>
    </source>
</evidence>
<dbReference type="eggNOG" id="ENOG502SGYQ">
    <property type="taxonomic scope" value="Eukaryota"/>
</dbReference>
<dbReference type="InterPro" id="IPR000182">
    <property type="entry name" value="GNAT_dom"/>
</dbReference>
<dbReference type="AlphaFoldDB" id="K3VI13"/>
<proteinExistence type="predicted"/>
<dbReference type="Gene3D" id="3.40.630.30">
    <property type="match status" value="1"/>
</dbReference>
<dbReference type="GO" id="GO:0016747">
    <property type="term" value="F:acyltransferase activity, transferring groups other than amino-acyl groups"/>
    <property type="evidence" value="ECO:0007669"/>
    <property type="project" value="InterPro"/>
</dbReference>
<dbReference type="GeneID" id="20364600"/>
<organism evidence="2 3">
    <name type="scientific">Fusarium pseudograminearum (strain CS3096)</name>
    <name type="common">Wheat and barley crown-rot fungus</name>
    <dbReference type="NCBI Taxonomy" id="1028729"/>
    <lineage>
        <taxon>Eukaryota</taxon>
        <taxon>Fungi</taxon>
        <taxon>Dikarya</taxon>
        <taxon>Ascomycota</taxon>
        <taxon>Pezizomycotina</taxon>
        <taxon>Sordariomycetes</taxon>
        <taxon>Hypocreomycetidae</taxon>
        <taxon>Hypocreales</taxon>
        <taxon>Nectriaceae</taxon>
        <taxon>Fusarium</taxon>
    </lineage>
</organism>
<evidence type="ECO:0000313" key="3">
    <source>
        <dbReference type="Proteomes" id="UP000007978"/>
    </source>
</evidence>
<protein>
    <recommendedName>
        <fullName evidence="1">N-acetyltransferase domain-containing protein</fullName>
    </recommendedName>
</protein>
<feature type="domain" description="N-acetyltransferase" evidence="1">
    <location>
        <begin position="118"/>
        <end position="218"/>
    </location>
</feature>
<dbReference type="EMBL" id="AFNW01000126">
    <property type="protein sequence ID" value="EKJ73859.1"/>
    <property type="molecule type" value="Genomic_DNA"/>
</dbReference>
<gene>
    <name evidence="2" type="ORF">FPSE_05982</name>
</gene>
<dbReference type="PROSITE" id="PS51186">
    <property type="entry name" value="GNAT"/>
    <property type="match status" value="1"/>
</dbReference>
<name>K3VI13_FUSPC</name>
<dbReference type="Pfam" id="PF00583">
    <property type="entry name" value="Acetyltransf_1"/>
    <property type="match status" value="1"/>
</dbReference>
<dbReference type="Proteomes" id="UP000007978">
    <property type="component" value="Chromosome 2"/>
</dbReference>
<comment type="caution">
    <text evidence="2">The sequence shown here is derived from an EMBL/GenBank/DDBJ whole genome shotgun (WGS) entry which is preliminary data.</text>
</comment>
<accession>K3VI13</accession>